<dbReference type="AlphaFoldDB" id="A0A0P7AXJ6"/>
<accession>A0A0P7AXJ6</accession>
<dbReference type="Gene3D" id="3.30.200.20">
    <property type="entry name" value="Phosphorylase Kinase, domain 1"/>
    <property type="match status" value="1"/>
</dbReference>
<sequence>MSTSRLVYEPIVGVERLEHYQPGGYHPVHIGDYLHNRYRIVHKLGHGPCSTTWLARDRQLSAYAAVMVGTANPHQHEFDVLSRINNAPPEHKSTEKPLLPAILDQFNICGPNGTHRCLVTNPARCSLAGTKDASSSCLFQLGVARALAAQLAIAIAQVHNLAYVHGNLHLGNVLLHSPPGLDYLSEDQLYEKFGAPEIEPIVRLDGMPLPPNVPSHAVSPVRLGEPSEDTSLSDAKLILVGFESAFRPSEESRFQSHLPLEIRPPEACFEPSTPLSFPSDIWSLGCAIWAIIGHGSLFDNLIANQDIITCEQVDALGRLPPDWWAKWDARSQKFNEAGEPVQGRSMWTWGERFEDSIEDPRRRKDMGTLDAEEKDAFFVMMRWMLEFRPSDRATADQVLETAWMRDWAVPSFRKGVK</sequence>
<evidence type="ECO:0000313" key="8">
    <source>
        <dbReference type="Proteomes" id="UP000050424"/>
    </source>
</evidence>
<evidence type="ECO:0000256" key="1">
    <source>
        <dbReference type="ARBA" id="ARBA00022527"/>
    </source>
</evidence>
<dbReference type="PANTHER" id="PTHR45646">
    <property type="entry name" value="SERINE/THREONINE-PROTEIN KINASE DOA-RELATED"/>
    <property type="match status" value="1"/>
</dbReference>
<evidence type="ECO:0000256" key="4">
    <source>
        <dbReference type="ARBA" id="ARBA00022777"/>
    </source>
</evidence>
<name>A0A0P7AXJ6_9HYPO</name>
<dbReference type="GO" id="GO:0005634">
    <property type="term" value="C:nucleus"/>
    <property type="evidence" value="ECO:0007669"/>
    <property type="project" value="TreeGrafter"/>
</dbReference>
<feature type="domain" description="Protein kinase" evidence="6">
    <location>
        <begin position="38"/>
        <end position="404"/>
    </location>
</feature>
<dbReference type="InterPro" id="IPR000719">
    <property type="entry name" value="Prot_kinase_dom"/>
</dbReference>
<evidence type="ECO:0000256" key="3">
    <source>
        <dbReference type="ARBA" id="ARBA00022741"/>
    </source>
</evidence>
<protein>
    <recommendedName>
        <fullName evidence="6">Protein kinase domain-containing protein</fullName>
    </recommendedName>
</protein>
<dbReference type="Gene3D" id="1.10.510.10">
    <property type="entry name" value="Transferase(Phosphotransferase) domain 1"/>
    <property type="match status" value="1"/>
</dbReference>
<dbReference type="SMART" id="SM00220">
    <property type="entry name" value="S_TKc"/>
    <property type="match status" value="1"/>
</dbReference>
<dbReference type="InterPro" id="IPR051175">
    <property type="entry name" value="CLK_kinases"/>
</dbReference>
<dbReference type="EMBL" id="LKCW01000142">
    <property type="protein sequence ID" value="KPM38168.1"/>
    <property type="molecule type" value="Genomic_DNA"/>
</dbReference>
<dbReference type="PROSITE" id="PS50011">
    <property type="entry name" value="PROTEIN_KINASE_DOM"/>
    <property type="match status" value="1"/>
</dbReference>
<gene>
    <name evidence="7" type="ORF">AK830_g8397</name>
</gene>
<dbReference type="GO" id="GO:0004674">
    <property type="term" value="F:protein serine/threonine kinase activity"/>
    <property type="evidence" value="ECO:0007669"/>
    <property type="project" value="UniProtKB-KW"/>
</dbReference>
<dbReference type="GO" id="GO:0005524">
    <property type="term" value="F:ATP binding"/>
    <property type="evidence" value="ECO:0007669"/>
    <property type="project" value="UniProtKB-KW"/>
</dbReference>
<evidence type="ECO:0000313" key="7">
    <source>
        <dbReference type="EMBL" id="KPM38168.1"/>
    </source>
</evidence>
<dbReference type="SUPFAM" id="SSF56112">
    <property type="entry name" value="Protein kinase-like (PK-like)"/>
    <property type="match status" value="1"/>
</dbReference>
<keyword evidence="4" id="KW-0418">Kinase</keyword>
<dbReference type="STRING" id="78410.A0A0P7AXJ6"/>
<dbReference type="Proteomes" id="UP000050424">
    <property type="component" value="Unassembled WGS sequence"/>
</dbReference>
<evidence type="ECO:0000256" key="2">
    <source>
        <dbReference type="ARBA" id="ARBA00022679"/>
    </source>
</evidence>
<evidence type="ECO:0000259" key="6">
    <source>
        <dbReference type="PROSITE" id="PS50011"/>
    </source>
</evidence>
<reference evidence="7 8" key="1">
    <citation type="submission" date="2015-09" db="EMBL/GenBank/DDBJ databases">
        <title>Draft genome of a European isolate of the apple canker pathogen Neonectria ditissima.</title>
        <authorList>
            <person name="Gomez-Cortecero A."/>
            <person name="Harrison R.J."/>
            <person name="Armitage A.D."/>
        </authorList>
    </citation>
    <scope>NUCLEOTIDE SEQUENCE [LARGE SCALE GENOMIC DNA]</scope>
    <source>
        <strain evidence="7 8">R09/05</strain>
    </source>
</reference>
<organism evidence="7 8">
    <name type="scientific">Neonectria ditissima</name>
    <dbReference type="NCBI Taxonomy" id="78410"/>
    <lineage>
        <taxon>Eukaryota</taxon>
        <taxon>Fungi</taxon>
        <taxon>Dikarya</taxon>
        <taxon>Ascomycota</taxon>
        <taxon>Pezizomycotina</taxon>
        <taxon>Sordariomycetes</taxon>
        <taxon>Hypocreomycetidae</taxon>
        <taxon>Hypocreales</taxon>
        <taxon>Nectriaceae</taxon>
        <taxon>Neonectria</taxon>
    </lineage>
</organism>
<dbReference type="PANTHER" id="PTHR45646:SF11">
    <property type="entry name" value="SERINE_THREONINE-PROTEIN KINASE DOA"/>
    <property type="match status" value="1"/>
</dbReference>
<keyword evidence="1" id="KW-0723">Serine/threonine-protein kinase</keyword>
<keyword evidence="8" id="KW-1185">Reference proteome</keyword>
<dbReference type="InterPro" id="IPR011009">
    <property type="entry name" value="Kinase-like_dom_sf"/>
</dbReference>
<comment type="caution">
    <text evidence="7">The sequence shown here is derived from an EMBL/GenBank/DDBJ whole genome shotgun (WGS) entry which is preliminary data.</text>
</comment>
<keyword evidence="2" id="KW-0808">Transferase</keyword>
<dbReference type="OrthoDB" id="5979581at2759"/>
<keyword evidence="3" id="KW-0547">Nucleotide-binding</keyword>
<dbReference type="GO" id="GO:0043484">
    <property type="term" value="P:regulation of RNA splicing"/>
    <property type="evidence" value="ECO:0007669"/>
    <property type="project" value="TreeGrafter"/>
</dbReference>
<keyword evidence="5" id="KW-0067">ATP-binding</keyword>
<proteinExistence type="predicted"/>
<evidence type="ECO:0000256" key="5">
    <source>
        <dbReference type="ARBA" id="ARBA00022840"/>
    </source>
</evidence>